<dbReference type="OrthoDB" id="9785745at2"/>
<feature type="domain" description="HTH lysR-type" evidence="5">
    <location>
        <begin position="1"/>
        <end position="58"/>
    </location>
</feature>
<dbReference type="SUPFAM" id="SSF46785">
    <property type="entry name" value="Winged helix' DNA-binding domain"/>
    <property type="match status" value="1"/>
</dbReference>
<organism evidence="6 7">
    <name type="scientific">Desulfotomaculum copahuensis</name>
    <dbReference type="NCBI Taxonomy" id="1838280"/>
    <lineage>
        <taxon>Bacteria</taxon>
        <taxon>Bacillati</taxon>
        <taxon>Bacillota</taxon>
        <taxon>Clostridia</taxon>
        <taxon>Eubacteriales</taxon>
        <taxon>Desulfotomaculaceae</taxon>
        <taxon>Desulfotomaculum</taxon>
    </lineage>
</organism>
<comment type="caution">
    <text evidence="6">The sequence shown here is derived from an EMBL/GenBank/DDBJ whole genome shotgun (WGS) entry which is preliminary data.</text>
</comment>
<comment type="similarity">
    <text evidence="1">Belongs to the LysR transcriptional regulatory family.</text>
</comment>
<dbReference type="EMBL" id="LYVF01000164">
    <property type="protein sequence ID" value="OAT81389.1"/>
    <property type="molecule type" value="Genomic_DNA"/>
</dbReference>
<dbReference type="PANTHER" id="PTHR30126:SF40">
    <property type="entry name" value="HTH-TYPE TRANSCRIPTIONAL REGULATOR GLTR"/>
    <property type="match status" value="1"/>
</dbReference>
<dbReference type="RefSeq" id="WP_066668544.1">
    <property type="nucleotide sequence ID" value="NZ_LYVF01000164.1"/>
</dbReference>
<evidence type="ECO:0000259" key="5">
    <source>
        <dbReference type="PROSITE" id="PS50931"/>
    </source>
</evidence>
<dbReference type="STRING" id="1838280.A6M21_10985"/>
<dbReference type="Pfam" id="PF03466">
    <property type="entry name" value="LysR_substrate"/>
    <property type="match status" value="1"/>
</dbReference>
<proteinExistence type="inferred from homology"/>
<dbReference type="Gene3D" id="3.40.190.290">
    <property type="match status" value="1"/>
</dbReference>
<keyword evidence="7" id="KW-1185">Reference proteome</keyword>
<dbReference type="Pfam" id="PF00126">
    <property type="entry name" value="HTH_1"/>
    <property type="match status" value="1"/>
</dbReference>
<sequence length="306" mass="33515">MNFKQLEAFVRVAELQSFTRAARQLYMSQPAVSFQIKSLEESLGATLFLRGDKKVILTEAGHLLYPEARQMLRHYQKIKEGLAGLRGLQTGHLLVGASTIPGEYLLPLLIGGFKEHHPGVQVTLKVAGSGQVDRWLKEREIDLGITGAPVAGEGLTCLPWLGDELVLIVPPGHPLYGRQSATVEELLAGPLILREPGSGTRRTLESKLNEKGYALDKSRVVMELGSTRAVITAVQAGRGASVVSLWAANDLLALGRVHRVNDVDGLDLTRRFYVTHGQDWLGSFVTKAFIEYITAGEVCRLLLKTE</sequence>
<evidence type="ECO:0000256" key="3">
    <source>
        <dbReference type="ARBA" id="ARBA00023125"/>
    </source>
</evidence>
<dbReference type="NCBIfam" id="NF040786">
    <property type="entry name" value="LysR_Sec_metab"/>
    <property type="match status" value="1"/>
</dbReference>
<evidence type="ECO:0000256" key="4">
    <source>
        <dbReference type="ARBA" id="ARBA00023163"/>
    </source>
</evidence>
<evidence type="ECO:0000256" key="2">
    <source>
        <dbReference type="ARBA" id="ARBA00023015"/>
    </source>
</evidence>
<dbReference type="FunFam" id="1.10.10.10:FF:000001">
    <property type="entry name" value="LysR family transcriptional regulator"/>
    <property type="match status" value="1"/>
</dbReference>
<dbReference type="Gene3D" id="1.10.10.10">
    <property type="entry name" value="Winged helix-like DNA-binding domain superfamily/Winged helix DNA-binding domain"/>
    <property type="match status" value="1"/>
</dbReference>
<dbReference type="PRINTS" id="PR00039">
    <property type="entry name" value="HTHLYSR"/>
</dbReference>
<dbReference type="Proteomes" id="UP000078532">
    <property type="component" value="Unassembled WGS sequence"/>
</dbReference>
<dbReference type="InterPro" id="IPR036388">
    <property type="entry name" value="WH-like_DNA-bd_sf"/>
</dbReference>
<dbReference type="SUPFAM" id="SSF53850">
    <property type="entry name" value="Periplasmic binding protein-like II"/>
    <property type="match status" value="1"/>
</dbReference>
<protein>
    <submittedName>
        <fullName evidence="6">Transcriptional regulator</fullName>
    </submittedName>
</protein>
<gene>
    <name evidence="6" type="ORF">A6M21_10985</name>
</gene>
<evidence type="ECO:0000313" key="7">
    <source>
        <dbReference type="Proteomes" id="UP000078532"/>
    </source>
</evidence>
<evidence type="ECO:0000313" key="6">
    <source>
        <dbReference type="EMBL" id="OAT81389.1"/>
    </source>
</evidence>
<dbReference type="CDD" id="cd08420">
    <property type="entry name" value="PBP2_CysL_like"/>
    <property type="match status" value="1"/>
</dbReference>
<reference evidence="6 7" key="1">
    <citation type="submission" date="2016-04" db="EMBL/GenBank/DDBJ databases">
        <authorList>
            <person name="Evans L.H."/>
            <person name="Alamgir A."/>
            <person name="Owens N."/>
            <person name="Weber N.D."/>
            <person name="Virtaneva K."/>
            <person name="Barbian K."/>
            <person name="Babar A."/>
            <person name="Rosenke K."/>
        </authorList>
    </citation>
    <scope>NUCLEOTIDE SEQUENCE [LARGE SCALE GENOMIC DNA]</scope>
    <source>
        <strain evidence="6 7">LMa1</strain>
    </source>
</reference>
<dbReference type="InterPro" id="IPR005119">
    <property type="entry name" value="LysR_subst-bd"/>
</dbReference>
<dbReference type="AlphaFoldDB" id="A0A1B7LE62"/>
<dbReference type="PANTHER" id="PTHR30126">
    <property type="entry name" value="HTH-TYPE TRANSCRIPTIONAL REGULATOR"/>
    <property type="match status" value="1"/>
</dbReference>
<dbReference type="InterPro" id="IPR047788">
    <property type="entry name" value="LysR-like_Sec_metab"/>
</dbReference>
<name>A0A1B7LE62_9FIRM</name>
<accession>A0A1B7LE62</accession>
<keyword evidence="4" id="KW-0804">Transcription</keyword>
<keyword evidence="2" id="KW-0805">Transcription regulation</keyword>
<dbReference type="PROSITE" id="PS50931">
    <property type="entry name" value="HTH_LYSR"/>
    <property type="match status" value="1"/>
</dbReference>
<dbReference type="InterPro" id="IPR036390">
    <property type="entry name" value="WH_DNA-bd_sf"/>
</dbReference>
<dbReference type="GO" id="GO:0000976">
    <property type="term" value="F:transcription cis-regulatory region binding"/>
    <property type="evidence" value="ECO:0007669"/>
    <property type="project" value="TreeGrafter"/>
</dbReference>
<dbReference type="InterPro" id="IPR000847">
    <property type="entry name" value="LysR_HTH_N"/>
</dbReference>
<evidence type="ECO:0000256" key="1">
    <source>
        <dbReference type="ARBA" id="ARBA00009437"/>
    </source>
</evidence>
<keyword evidence="3" id="KW-0238">DNA-binding</keyword>
<dbReference type="GO" id="GO:0003700">
    <property type="term" value="F:DNA-binding transcription factor activity"/>
    <property type="evidence" value="ECO:0007669"/>
    <property type="project" value="InterPro"/>
</dbReference>